<name>A0ABN8Z530_RANTA</name>
<dbReference type="EMBL" id="OX459964">
    <property type="protein sequence ID" value="CAI9168703.1"/>
    <property type="molecule type" value="Genomic_DNA"/>
</dbReference>
<protein>
    <submittedName>
        <fullName evidence="1">Uncharacterized protein</fullName>
    </submittedName>
</protein>
<keyword evidence="2" id="KW-1185">Reference proteome</keyword>
<organism evidence="1 2">
    <name type="scientific">Rangifer tarandus platyrhynchus</name>
    <name type="common">Svalbard reindeer</name>
    <dbReference type="NCBI Taxonomy" id="3082113"/>
    <lineage>
        <taxon>Eukaryota</taxon>
        <taxon>Metazoa</taxon>
        <taxon>Chordata</taxon>
        <taxon>Craniata</taxon>
        <taxon>Vertebrata</taxon>
        <taxon>Euteleostomi</taxon>
        <taxon>Mammalia</taxon>
        <taxon>Eutheria</taxon>
        <taxon>Laurasiatheria</taxon>
        <taxon>Artiodactyla</taxon>
        <taxon>Ruminantia</taxon>
        <taxon>Pecora</taxon>
        <taxon>Cervidae</taxon>
        <taxon>Odocoileinae</taxon>
        <taxon>Rangifer</taxon>
    </lineage>
</organism>
<evidence type="ECO:0000313" key="2">
    <source>
        <dbReference type="Proteomes" id="UP001176941"/>
    </source>
</evidence>
<evidence type="ECO:0000313" key="1">
    <source>
        <dbReference type="EMBL" id="CAI9168703.1"/>
    </source>
</evidence>
<accession>A0ABN8Z530</accession>
<reference evidence="1" key="1">
    <citation type="submission" date="2023-04" db="EMBL/GenBank/DDBJ databases">
        <authorList>
            <consortium name="ELIXIR-Norway"/>
        </authorList>
    </citation>
    <scope>NUCLEOTIDE SEQUENCE [LARGE SCALE GENOMIC DNA]</scope>
</reference>
<sequence length="183" mass="19807">MSAVSLSAATDYHRDKKTQCSPLISSTHTVKLFTGNWVTRELSLCTIYRALVTSCSPLGFTTTTELVAPPGILERTGSERSSRGLAGTSWGLRRVCETSPHLARECRLLPTSLAWLERVRAPLRGKWRRGEGVCAATIGPSLPTASGVEELLSLSPHPGPGPRSAGFRETCVVFLFGDSRPRL</sequence>
<dbReference type="Proteomes" id="UP001176941">
    <property type="component" value="Chromosome 28"/>
</dbReference>
<proteinExistence type="predicted"/>
<gene>
    <name evidence="1" type="ORF">MRATA1EN1_LOCUS17665</name>
</gene>